<dbReference type="EMBL" id="CP024445">
    <property type="protein sequence ID" value="ATR79818.1"/>
    <property type="molecule type" value="Genomic_DNA"/>
</dbReference>
<evidence type="ECO:0000313" key="1">
    <source>
        <dbReference type="EMBL" id="ATR79818.1"/>
    </source>
</evidence>
<name>A0A2D2LXS1_FAUOS</name>
<keyword evidence="1" id="KW-0614">Plasmid</keyword>
<gene>
    <name evidence="1" type="ORF">NP7_10655</name>
</gene>
<dbReference type="Proteomes" id="UP000229340">
    <property type="component" value="Plasmid pNP7-2"/>
</dbReference>
<reference evidence="2" key="1">
    <citation type="submission" date="2017-10" db="EMBL/GenBank/DDBJ databases">
        <title>Complete genome sequence of Moraxella osloensis NP7 isolated from human skin.</title>
        <authorList>
            <person name="Lee K."/>
            <person name="Lim J.Y."/>
            <person name="Hwang I."/>
        </authorList>
    </citation>
    <scope>NUCLEOTIDE SEQUENCE [LARGE SCALE GENOMIC DNA]</scope>
    <source>
        <strain evidence="2">NP7</strain>
        <plasmid evidence="2">pnp7-2</plasmid>
    </source>
</reference>
<dbReference type="STRING" id="34062.AXE82_07165"/>
<proteinExistence type="predicted"/>
<dbReference type="Pfam" id="PF18845">
    <property type="entry name" value="baeRF_family3"/>
    <property type="match status" value="1"/>
</dbReference>
<sequence>MNNINLKETFKTLRGQTGNPAVSVFIPTHRTFPDNEQDAIALKNQLKIVEERVTNEYDKRVAASVMEKIHAQTDELDHNYNLDTLAVFATPESAQVVRLPFDAAERVIIGEKFATRDLMRNLSEGVGYYVLVVTPEKARLIEGVNNRLVEEIKGGSERQQTMSELTFPINNSTLPNNSKADRTGSSNDDMYLKEFFNRVDKSLQELYNKSPLPVILVGDSHNIGFYEKVCDRPDMIIGKVDNLTYLNDSKPEDIIAGVQDIVEQKRQTRYEIAKGDLEKARNEKMVRTDLQQIYRSAFEGNAVTLLVRQGHSVPAKIDEKAQTLQVQDDATAEGVTDDAVSEIIELVSHNGGEVVFVPTEQMDEKEPIALITRY</sequence>
<protein>
    <submittedName>
        <fullName evidence="1">Uncharacterized protein</fullName>
    </submittedName>
</protein>
<dbReference type="InterPro" id="IPR041289">
    <property type="entry name" value="Bact_RF_family3"/>
</dbReference>
<geneLocation type="plasmid" evidence="2">
    <name>pnp7-2</name>
</geneLocation>
<accession>A0A2D2LXS1</accession>
<dbReference type="RefSeq" id="WP_100271158.1">
    <property type="nucleotide sequence ID" value="NZ_CP024445.1"/>
</dbReference>
<evidence type="ECO:0000313" key="2">
    <source>
        <dbReference type="Proteomes" id="UP000229340"/>
    </source>
</evidence>
<organism evidence="1 2">
    <name type="scientific">Faucicola osloensis</name>
    <name type="common">Moraxella osloensis</name>
    <dbReference type="NCBI Taxonomy" id="34062"/>
    <lineage>
        <taxon>Bacteria</taxon>
        <taxon>Pseudomonadati</taxon>
        <taxon>Pseudomonadota</taxon>
        <taxon>Gammaproteobacteria</taxon>
        <taxon>Moraxellales</taxon>
        <taxon>Moraxellaceae</taxon>
        <taxon>Faucicola</taxon>
    </lineage>
</organism>
<dbReference type="AlphaFoldDB" id="A0A2D2LXS1"/>